<dbReference type="RefSeq" id="WP_380739991.1">
    <property type="nucleotide sequence ID" value="NZ_JBHTJP010000035.1"/>
</dbReference>
<organism evidence="1 2">
    <name type="scientific">Salinimicrobium gaetbulicola</name>
    <dbReference type="NCBI Taxonomy" id="999702"/>
    <lineage>
        <taxon>Bacteria</taxon>
        <taxon>Pseudomonadati</taxon>
        <taxon>Bacteroidota</taxon>
        <taxon>Flavobacteriia</taxon>
        <taxon>Flavobacteriales</taxon>
        <taxon>Flavobacteriaceae</taxon>
        <taxon>Salinimicrobium</taxon>
    </lineage>
</organism>
<keyword evidence="2" id="KW-1185">Reference proteome</keyword>
<dbReference type="EMBL" id="JBHTJP010000035">
    <property type="protein sequence ID" value="MFD0977586.1"/>
    <property type="molecule type" value="Genomic_DNA"/>
</dbReference>
<accession>A0ABW3IHS3</accession>
<evidence type="ECO:0000313" key="1">
    <source>
        <dbReference type="EMBL" id="MFD0977586.1"/>
    </source>
</evidence>
<name>A0ABW3IHS3_9FLAO</name>
<reference evidence="2" key="1">
    <citation type="journal article" date="2019" name="Int. J. Syst. Evol. Microbiol.">
        <title>The Global Catalogue of Microorganisms (GCM) 10K type strain sequencing project: providing services to taxonomists for standard genome sequencing and annotation.</title>
        <authorList>
            <consortium name="The Broad Institute Genomics Platform"/>
            <consortium name="The Broad Institute Genome Sequencing Center for Infectious Disease"/>
            <person name="Wu L."/>
            <person name="Ma J."/>
        </authorList>
    </citation>
    <scope>NUCLEOTIDE SEQUENCE [LARGE SCALE GENOMIC DNA]</scope>
    <source>
        <strain evidence="2">CCUG 60898</strain>
    </source>
</reference>
<gene>
    <name evidence="1" type="ORF">ACFQ1G_12350</name>
</gene>
<sequence length="213" mass="25626">MNIEQIFSDLKFDLQSINSRANERLLKEEQIRSSIYCSLRNQGYVVAAERNYDKNSEVECDLVFWENSKSESWMEIKTARYSKAINDPRRLDKNGKDSWNNGEKEQFINWRKDIEKFDLLKNKDAEKYFVLVEQCFDESLFDKLYSEDRYELKQLFNKFEYKEIEFDLKWNKAPVNKCIIRIFNLKNHSQRLTTVTNRNLQLNETLVGDLIKN</sequence>
<comment type="caution">
    <text evidence="1">The sequence shown here is derived from an EMBL/GenBank/DDBJ whole genome shotgun (WGS) entry which is preliminary data.</text>
</comment>
<evidence type="ECO:0000313" key="2">
    <source>
        <dbReference type="Proteomes" id="UP001597100"/>
    </source>
</evidence>
<protein>
    <submittedName>
        <fullName evidence="1">Uncharacterized protein</fullName>
    </submittedName>
</protein>
<proteinExistence type="predicted"/>
<dbReference type="Proteomes" id="UP001597100">
    <property type="component" value="Unassembled WGS sequence"/>
</dbReference>